<comment type="caution">
    <text evidence="14">The sequence shown here is derived from an EMBL/GenBank/DDBJ whole genome shotgun (WGS) entry which is preliminary data.</text>
</comment>
<dbReference type="InParanoid" id="V5FJJ9"/>
<gene>
    <name evidence="14" type="ORF">PVAR5_6712</name>
</gene>
<dbReference type="EMBL" id="BAUL01000225">
    <property type="protein sequence ID" value="GAD98024.1"/>
    <property type="molecule type" value="Genomic_DNA"/>
</dbReference>
<organism evidence="14 15">
    <name type="scientific">Byssochlamys spectabilis (strain No. 5 / NBRC 109023)</name>
    <name type="common">Paecilomyces variotii</name>
    <dbReference type="NCBI Taxonomy" id="1356009"/>
    <lineage>
        <taxon>Eukaryota</taxon>
        <taxon>Fungi</taxon>
        <taxon>Dikarya</taxon>
        <taxon>Ascomycota</taxon>
        <taxon>Pezizomycotina</taxon>
        <taxon>Eurotiomycetes</taxon>
        <taxon>Eurotiomycetidae</taxon>
        <taxon>Eurotiales</taxon>
        <taxon>Thermoascaceae</taxon>
        <taxon>Paecilomyces</taxon>
    </lineage>
</organism>
<keyword evidence="9" id="KW-0496">Mitochondrion</keyword>
<dbReference type="InterPro" id="IPR004203">
    <property type="entry name" value="Cyt_c_oxidase_su4_fam"/>
</dbReference>
<dbReference type="Pfam" id="PF02936">
    <property type="entry name" value="COX4"/>
    <property type="match status" value="1"/>
</dbReference>
<sequence length="262" mass="29143">MLDFHPQTTIEQPLRSPSRRLESPPSASSPPSVLLQTVLRRSRTLLPCAPESCCHPIARFESCVLAHTMFARSVSRAAARSSALPSMTIRSYRPATSPMASLSAQKTAVASQQTRAASTEHAISNPTLASIEKRWEAMPPQEQAELWMQLRDRMKVNWHDLTLQEKKAAYWIAFGPHGPRAEAPKGEGFRIFIKVSQLLAVSFGIFYVIHLFARPQPKTMSKEWQDAANEYVKREKIEPITGPASEGYVGKGHVQSPPSNQS</sequence>
<dbReference type="CDD" id="cd00922">
    <property type="entry name" value="Cyt_c_Oxidase_IV"/>
    <property type="match status" value="1"/>
</dbReference>
<comment type="pathway">
    <text evidence="2">Energy metabolism; oxidative phosphorylation.</text>
</comment>
<feature type="transmembrane region" description="Helical" evidence="13">
    <location>
        <begin position="191"/>
        <end position="213"/>
    </location>
</feature>
<dbReference type="OrthoDB" id="186013at2759"/>
<evidence type="ECO:0000256" key="5">
    <source>
        <dbReference type="ARBA" id="ARBA00022792"/>
    </source>
</evidence>
<evidence type="ECO:0000256" key="12">
    <source>
        <dbReference type="SAM" id="MobiDB-lite"/>
    </source>
</evidence>
<evidence type="ECO:0000256" key="4">
    <source>
        <dbReference type="ARBA" id="ARBA00022692"/>
    </source>
</evidence>
<dbReference type="SUPFAM" id="SSF81406">
    <property type="entry name" value="Mitochondrial cytochrome c oxidase subunit IV"/>
    <property type="match status" value="1"/>
</dbReference>
<evidence type="ECO:0000256" key="8">
    <source>
        <dbReference type="ARBA" id="ARBA00023002"/>
    </source>
</evidence>
<dbReference type="GO" id="GO:0006123">
    <property type="term" value="P:mitochondrial electron transport, cytochrome c to oxygen"/>
    <property type="evidence" value="ECO:0007669"/>
    <property type="project" value="InterPro"/>
</dbReference>
<evidence type="ECO:0000313" key="14">
    <source>
        <dbReference type="EMBL" id="GAD98024.1"/>
    </source>
</evidence>
<keyword evidence="5" id="KW-0999">Mitochondrion inner membrane</keyword>
<keyword evidence="6" id="KW-0809">Transit peptide</keyword>
<dbReference type="Proteomes" id="UP000018001">
    <property type="component" value="Unassembled WGS sequence"/>
</dbReference>
<evidence type="ECO:0000256" key="1">
    <source>
        <dbReference type="ARBA" id="ARBA00004434"/>
    </source>
</evidence>
<keyword evidence="7 13" id="KW-1133">Transmembrane helix</keyword>
<dbReference type="AlphaFoldDB" id="V5FJJ9"/>
<feature type="compositionally biased region" description="Polar residues" evidence="12">
    <location>
        <begin position="1"/>
        <end position="11"/>
    </location>
</feature>
<keyword evidence="4 13" id="KW-0812">Transmembrane</keyword>
<name>V5FJJ9_BYSSN</name>
<dbReference type="FunFam" id="1.10.442.10:FF:000002">
    <property type="entry name" value="Cytochrome c oxidase subunit V"/>
    <property type="match status" value="1"/>
</dbReference>
<dbReference type="PANTHER" id="PTHR10707:SF10">
    <property type="entry name" value="CYTOCHROME C OXIDASE SUBUNIT 4"/>
    <property type="match status" value="1"/>
</dbReference>
<keyword evidence="10 13" id="KW-0472">Membrane</keyword>
<keyword evidence="15" id="KW-1185">Reference proteome</keyword>
<evidence type="ECO:0000256" key="2">
    <source>
        <dbReference type="ARBA" id="ARBA00004673"/>
    </source>
</evidence>
<evidence type="ECO:0000313" key="15">
    <source>
        <dbReference type="Proteomes" id="UP000018001"/>
    </source>
</evidence>
<feature type="compositionally biased region" description="Low complexity" evidence="12">
    <location>
        <begin position="23"/>
        <end position="32"/>
    </location>
</feature>
<dbReference type="PANTHER" id="PTHR10707">
    <property type="entry name" value="CYTOCHROME C OXIDASE SUBUNIT IV"/>
    <property type="match status" value="1"/>
</dbReference>
<evidence type="ECO:0000256" key="3">
    <source>
        <dbReference type="ARBA" id="ARBA00008135"/>
    </source>
</evidence>
<protein>
    <recommendedName>
        <fullName evidence="11">Cytochrome c oxidase polypeptide V</fullName>
    </recommendedName>
</protein>
<feature type="region of interest" description="Disordered" evidence="12">
    <location>
        <begin position="1"/>
        <end position="32"/>
    </location>
</feature>
<dbReference type="Gene3D" id="1.10.442.10">
    <property type="entry name" value="Cytochrome c oxidase subunit IV"/>
    <property type="match status" value="1"/>
</dbReference>
<evidence type="ECO:0000256" key="11">
    <source>
        <dbReference type="ARBA" id="ARBA00081365"/>
    </source>
</evidence>
<dbReference type="HOGENOM" id="CLU_070101_1_0_1"/>
<evidence type="ECO:0000256" key="7">
    <source>
        <dbReference type="ARBA" id="ARBA00022989"/>
    </source>
</evidence>
<accession>V5FJJ9</accession>
<proteinExistence type="inferred from homology"/>
<dbReference type="eggNOG" id="KOG4075">
    <property type="taxonomic scope" value="Eukaryota"/>
</dbReference>
<dbReference type="GO" id="GO:0005743">
    <property type="term" value="C:mitochondrial inner membrane"/>
    <property type="evidence" value="ECO:0007669"/>
    <property type="project" value="UniProtKB-SubCell"/>
</dbReference>
<reference evidence="15" key="1">
    <citation type="journal article" date="2014" name="Genome Announc.">
        <title>Draft genome sequence of the formaldehyde-resistant fungus Byssochlamys spectabilis No. 5 (anamorph Paecilomyces variotii No. 5) (NBRC109023).</title>
        <authorList>
            <person name="Oka T."/>
            <person name="Ekino K."/>
            <person name="Fukuda K."/>
            <person name="Nomura Y."/>
        </authorList>
    </citation>
    <scope>NUCLEOTIDE SEQUENCE [LARGE SCALE GENOMIC DNA]</scope>
    <source>
        <strain evidence="15">No. 5 / NBRC 109023</strain>
    </source>
</reference>
<evidence type="ECO:0000256" key="13">
    <source>
        <dbReference type="SAM" id="Phobius"/>
    </source>
</evidence>
<comment type="subcellular location">
    <subcellularLocation>
        <location evidence="1">Mitochondrion inner membrane</location>
        <topology evidence="1">Single-pass membrane protein</topology>
    </subcellularLocation>
</comment>
<keyword evidence="8" id="KW-0560">Oxidoreductase</keyword>
<evidence type="ECO:0000256" key="10">
    <source>
        <dbReference type="ARBA" id="ARBA00023136"/>
    </source>
</evidence>
<comment type="similarity">
    <text evidence="3">Belongs to the cytochrome c oxidase IV family.</text>
</comment>
<dbReference type="InterPro" id="IPR036639">
    <property type="entry name" value="Cyt_c_oxidase_su4_sf"/>
</dbReference>
<evidence type="ECO:0000256" key="6">
    <source>
        <dbReference type="ARBA" id="ARBA00022946"/>
    </source>
</evidence>
<dbReference type="GO" id="GO:0045277">
    <property type="term" value="C:respiratory chain complex IV"/>
    <property type="evidence" value="ECO:0007669"/>
    <property type="project" value="InterPro"/>
</dbReference>
<feature type="region of interest" description="Disordered" evidence="12">
    <location>
        <begin position="238"/>
        <end position="262"/>
    </location>
</feature>
<dbReference type="GO" id="GO:0016491">
    <property type="term" value="F:oxidoreductase activity"/>
    <property type="evidence" value="ECO:0007669"/>
    <property type="project" value="UniProtKB-KW"/>
</dbReference>
<evidence type="ECO:0000256" key="9">
    <source>
        <dbReference type="ARBA" id="ARBA00023128"/>
    </source>
</evidence>